<comment type="caution">
    <text evidence="1">The sequence shown here is derived from an EMBL/GenBank/DDBJ whole genome shotgun (WGS) entry which is preliminary data.</text>
</comment>
<dbReference type="EMBL" id="JAJEKE010000025">
    <property type="protein sequence ID" value="MCQ1531576.1"/>
    <property type="molecule type" value="Genomic_DNA"/>
</dbReference>
<keyword evidence="2" id="KW-1185">Reference proteome</keyword>
<dbReference type="Proteomes" id="UP001651880">
    <property type="component" value="Unassembled WGS sequence"/>
</dbReference>
<sequence>MNNFLKKMVDQGFMTEGQGNYIEESIMRKDCLIISGHRGWGILPLMAAAGAVAKGSFKIKQVKGFEDLKEETDYFLIADLADIDYAKLIADAIKAPNSSFIGLKDPDHPYSILKILGDVYKADGPTAKVLQVLECAKINDEKKLSKITQITMNENGKLAKVDFKE</sequence>
<evidence type="ECO:0000313" key="2">
    <source>
        <dbReference type="Proteomes" id="UP001651880"/>
    </source>
</evidence>
<gene>
    <name evidence="1" type="ORF">LJD61_18845</name>
</gene>
<dbReference type="RefSeq" id="WP_255229126.1">
    <property type="nucleotide sequence ID" value="NZ_JAJEKE010000025.1"/>
</dbReference>
<accession>A0ABT1NMR0</accession>
<proteinExistence type="predicted"/>
<organism evidence="1 2">
    <name type="scientific">Lutispora saccharofermentans</name>
    <dbReference type="NCBI Taxonomy" id="3024236"/>
    <lineage>
        <taxon>Bacteria</taxon>
        <taxon>Bacillati</taxon>
        <taxon>Bacillota</taxon>
        <taxon>Clostridia</taxon>
        <taxon>Lutisporales</taxon>
        <taxon>Lutisporaceae</taxon>
        <taxon>Lutispora</taxon>
    </lineage>
</organism>
<reference evidence="1 2" key="1">
    <citation type="submission" date="2021-10" db="EMBL/GenBank/DDBJ databases">
        <title>Lutispora strain m25 sp. nov., a thermophilic, non-spore-forming bacterium isolated from a lab-scale methanogenic bioreactor digesting anaerobic sludge.</title>
        <authorList>
            <person name="El Houari A."/>
            <person name="Mcdonald J."/>
        </authorList>
    </citation>
    <scope>NUCLEOTIDE SEQUENCE [LARGE SCALE GENOMIC DNA]</scope>
    <source>
        <strain evidence="2">m25</strain>
    </source>
</reference>
<evidence type="ECO:0000313" key="1">
    <source>
        <dbReference type="EMBL" id="MCQ1531576.1"/>
    </source>
</evidence>
<name>A0ABT1NMR0_9FIRM</name>
<protein>
    <submittedName>
        <fullName evidence="1">Uncharacterized protein</fullName>
    </submittedName>
</protein>